<dbReference type="Gene3D" id="3.40.630.30">
    <property type="match status" value="1"/>
</dbReference>
<dbReference type="EMBL" id="WTYE01000001">
    <property type="protein sequence ID" value="MXP32138.1"/>
    <property type="molecule type" value="Genomic_DNA"/>
</dbReference>
<dbReference type="SUPFAM" id="SSF55729">
    <property type="entry name" value="Acyl-CoA N-acyltransferases (Nat)"/>
    <property type="match status" value="1"/>
</dbReference>
<evidence type="ECO:0000313" key="2">
    <source>
        <dbReference type="EMBL" id="MXP32138.1"/>
    </source>
</evidence>
<evidence type="ECO:0000259" key="1">
    <source>
        <dbReference type="PROSITE" id="PS51186"/>
    </source>
</evidence>
<dbReference type="PROSITE" id="PS51186">
    <property type="entry name" value="GNAT"/>
    <property type="match status" value="1"/>
</dbReference>
<dbReference type="InterPro" id="IPR016181">
    <property type="entry name" value="Acyl_CoA_acyltransferase"/>
</dbReference>
<keyword evidence="3" id="KW-1185">Reference proteome</keyword>
<dbReference type="OrthoDB" id="9797417at2"/>
<protein>
    <submittedName>
        <fullName evidence="2">GNAT family N-acetyltransferase</fullName>
    </submittedName>
</protein>
<dbReference type="GO" id="GO:0016747">
    <property type="term" value="F:acyltransferase activity, transferring groups other than amino-acyl groups"/>
    <property type="evidence" value="ECO:0007669"/>
    <property type="project" value="InterPro"/>
</dbReference>
<sequence length="132" mass="14485">MRSKAVWRYDSAFMELCRPELTATPEQLDAHYWRCAIVDGAIIGVVELVVHQDTATLEKLFVDPNDMVSGVGRQLMCMAQRHAIASGASKIEIDADPGAVPFYEKLGAHCTGEVESESIPGRMLPKLILNLA</sequence>
<comment type="caution">
    <text evidence="2">The sequence shown here is derived from an EMBL/GenBank/DDBJ whole genome shotgun (WGS) entry which is preliminary data.</text>
</comment>
<dbReference type="CDD" id="cd04301">
    <property type="entry name" value="NAT_SF"/>
    <property type="match status" value="1"/>
</dbReference>
<feature type="domain" description="N-acetyltransferase" evidence="1">
    <location>
        <begin position="1"/>
        <end position="128"/>
    </location>
</feature>
<accession>A0A845AZG4</accession>
<dbReference type="AlphaFoldDB" id="A0A845AZG4"/>
<dbReference type="InterPro" id="IPR000182">
    <property type="entry name" value="GNAT_dom"/>
</dbReference>
<evidence type="ECO:0000313" key="3">
    <source>
        <dbReference type="Proteomes" id="UP000446786"/>
    </source>
</evidence>
<gene>
    <name evidence="2" type="ORF">GRI94_09925</name>
</gene>
<name>A0A845AZG4_9SPHN</name>
<dbReference type="Pfam" id="PF13673">
    <property type="entry name" value="Acetyltransf_10"/>
    <property type="match status" value="1"/>
</dbReference>
<reference evidence="2 3" key="1">
    <citation type="submission" date="2019-12" db="EMBL/GenBank/DDBJ databases">
        <title>Genomic-based taxomic classification of the family Erythrobacteraceae.</title>
        <authorList>
            <person name="Xu L."/>
        </authorList>
    </citation>
    <scope>NUCLEOTIDE SEQUENCE [LARGE SCALE GENOMIC DNA]</scope>
    <source>
        <strain evidence="2 3">JCM 16677</strain>
    </source>
</reference>
<proteinExistence type="predicted"/>
<keyword evidence="2" id="KW-0808">Transferase</keyword>
<dbReference type="Proteomes" id="UP000446786">
    <property type="component" value="Unassembled WGS sequence"/>
</dbReference>
<organism evidence="2 3">
    <name type="scientific">Parerythrobacter jejuensis</name>
    <dbReference type="NCBI Taxonomy" id="795812"/>
    <lineage>
        <taxon>Bacteria</taxon>
        <taxon>Pseudomonadati</taxon>
        <taxon>Pseudomonadota</taxon>
        <taxon>Alphaproteobacteria</taxon>
        <taxon>Sphingomonadales</taxon>
        <taxon>Erythrobacteraceae</taxon>
        <taxon>Parerythrobacter</taxon>
    </lineage>
</organism>